<reference evidence="1 2" key="1">
    <citation type="journal article" date="2024" name="IMA Fungus">
        <title>IMA Genome - F19 : A genome assembly and annotation guide to empower mycologists, including annotated draft genome sequences of Ceratocystis pirilliformis, Diaporthe australafricana, Fusarium ophioides, Paecilomyces lecythidis, and Sporothrix stenoceras.</title>
        <authorList>
            <person name="Aylward J."/>
            <person name="Wilson A.M."/>
            <person name="Visagie C.M."/>
            <person name="Spraker J."/>
            <person name="Barnes I."/>
            <person name="Buitendag C."/>
            <person name="Ceriani C."/>
            <person name="Del Mar Angel L."/>
            <person name="du Plessis D."/>
            <person name="Fuchs T."/>
            <person name="Gasser K."/>
            <person name="Kramer D."/>
            <person name="Li W."/>
            <person name="Munsamy K."/>
            <person name="Piso A."/>
            <person name="Price J.L."/>
            <person name="Sonnekus B."/>
            <person name="Thomas C."/>
            <person name="van der Nest A."/>
            <person name="van Dijk A."/>
            <person name="van Heerden A."/>
            <person name="van Vuuren N."/>
            <person name="Yilmaz N."/>
            <person name="Duong T.A."/>
            <person name="van der Merwe N.A."/>
            <person name="Wingfield M.J."/>
            <person name="Wingfield B.D."/>
        </authorList>
    </citation>
    <scope>NUCLEOTIDE SEQUENCE [LARGE SCALE GENOMIC DNA]</scope>
    <source>
        <strain evidence="1 2">CMW 18300</strain>
    </source>
</reference>
<protein>
    <submittedName>
        <fullName evidence="1">Uncharacterized protein</fullName>
    </submittedName>
</protein>
<dbReference type="PANTHER" id="PTHR10039">
    <property type="entry name" value="AMELOGENIN"/>
    <property type="match status" value="1"/>
</dbReference>
<evidence type="ECO:0000313" key="2">
    <source>
        <dbReference type="Proteomes" id="UP001583177"/>
    </source>
</evidence>
<dbReference type="EMBL" id="JAWRVE010000027">
    <property type="protein sequence ID" value="KAL1873000.1"/>
    <property type="molecule type" value="Genomic_DNA"/>
</dbReference>
<dbReference type="PANTHER" id="PTHR10039:SF10">
    <property type="entry name" value="NACHT DOMAIN-CONTAINING PROTEIN"/>
    <property type="match status" value="1"/>
</dbReference>
<gene>
    <name evidence="1" type="ORF">Daus18300_004141</name>
</gene>
<keyword evidence="2" id="KW-1185">Reference proteome</keyword>
<proteinExistence type="predicted"/>
<name>A0ABR3XBE6_9PEZI</name>
<dbReference type="Proteomes" id="UP001583177">
    <property type="component" value="Unassembled WGS sequence"/>
</dbReference>
<organism evidence="1 2">
    <name type="scientific">Diaporthe australafricana</name>
    <dbReference type="NCBI Taxonomy" id="127596"/>
    <lineage>
        <taxon>Eukaryota</taxon>
        <taxon>Fungi</taxon>
        <taxon>Dikarya</taxon>
        <taxon>Ascomycota</taxon>
        <taxon>Pezizomycotina</taxon>
        <taxon>Sordariomycetes</taxon>
        <taxon>Sordariomycetidae</taxon>
        <taxon>Diaporthales</taxon>
        <taxon>Diaporthaceae</taxon>
        <taxon>Diaporthe</taxon>
    </lineage>
</organism>
<evidence type="ECO:0000313" key="1">
    <source>
        <dbReference type="EMBL" id="KAL1873000.1"/>
    </source>
</evidence>
<sequence length="408" mass="46055">MFQRLTVHKLAANFSLSLNDQMHHEEMETYIAEEMKRRKQTSLPGLFTDELEHLVKKQLLAGAQGMYLWVALQLDSIFPSQSRTVVTSKQIVNLINNLPKDLPEAFERALEEIIDDRYGNSIMKIVMAARSPLTLDELKVALTVVPGDPIWYAAQVPTDAPQLIALCGGNLLELDEEDGKIRFIHYSVVSHLLRATKNPRTMLYHFSTQEAEIQAGAICVTFLNMKIFGTDITLTKKITGDQLSERVIGTTSYQQPFLAHLAHHFKKRDQHRSASSDFDIGRLVAEIQAARISRFDPHCFQDYAVSNWLLHSRSFEKMNPATIEGPIPGTEFRYHLQDAAANSQTRKFLVLVRYGADASLSAFPSIGNIITRLGNRVLMARLKEIQLFGPAKYRESLDARSDAVATRD</sequence>
<accession>A0ABR3XBE6</accession>
<comment type="caution">
    <text evidence="1">The sequence shown here is derived from an EMBL/GenBank/DDBJ whole genome shotgun (WGS) entry which is preliminary data.</text>
</comment>